<evidence type="ECO:0000313" key="5">
    <source>
        <dbReference type="EMBL" id="GAQ83008.1"/>
    </source>
</evidence>
<dbReference type="SMART" id="SM00320">
    <property type="entry name" value="WD40"/>
    <property type="match status" value="4"/>
</dbReference>
<feature type="region of interest" description="Disordered" evidence="4">
    <location>
        <begin position="385"/>
        <end position="414"/>
    </location>
</feature>
<dbReference type="InterPro" id="IPR036322">
    <property type="entry name" value="WD40_repeat_dom_sf"/>
</dbReference>
<dbReference type="EMBL" id="DF237081">
    <property type="protein sequence ID" value="GAQ83008.1"/>
    <property type="molecule type" value="Genomic_DNA"/>
</dbReference>
<dbReference type="STRING" id="105231.A0A1Y1I4H2"/>
<feature type="repeat" description="WD" evidence="3">
    <location>
        <begin position="100"/>
        <end position="143"/>
    </location>
</feature>
<dbReference type="PROSITE" id="PS50082">
    <property type="entry name" value="WD_REPEATS_2"/>
    <property type="match status" value="1"/>
</dbReference>
<dbReference type="Gene3D" id="2.130.10.10">
    <property type="entry name" value="YVTN repeat-like/Quinoprotein amine dehydrogenase"/>
    <property type="match status" value="1"/>
</dbReference>
<evidence type="ECO:0000256" key="4">
    <source>
        <dbReference type="SAM" id="MobiDB-lite"/>
    </source>
</evidence>
<dbReference type="PANTHER" id="PTHR22889:SF0">
    <property type="entry name" value="WD REPEAT-CONTAINING PROTEIN 89"/>
    <property type="match status" value="1"/>
</dbReference>
<dbReference type="Proteomes" id="UP000054558">
    <property type="component" value="Unassembled WGS sequence"/>
</dbReference>
<evidence type="ECO:0000313" key="6">
    <source>
        <dbReference type="Proteomes" id="UP000054558"/>
    </source>
</evidence>
<feature type="compositionally biased region" description="Acidic residues" evidence="4">
    <location>
        <begin position="7"/>
        <end position="19"/>
    </location>
</feature>
<dbReference type="OMA" id="YHEKTDK"/>
<proteinExistence type="predicted"/>
<evidence type="ECO:0000256" key="2">
    <source>
        <dbReference type="ARBA" id="ARBA00022737"/>
    </source>
</evidence>
<protein>
    <submittedName>
        <fullName evidence="5">WD40 repeat protein</fullName>
    </submittedName>
</protein>
<feature type="region of interest" description="Disordered" evidence="4">
    <location>
        <begin position="1"/>
        <end position="41"/>
    </location>
</feature>
<dbReference type="InterPro" id="IPR001680">
    <property type="entry name" value="WD40_rpt"/>
</dbReference>
<dbReference type="InterPro" id="IPR015943">
    <property type="entry name" value="WD40/YVTN_repeat-like_dom_sf"/>
</dbReference>
<organism evidence="5 6">
    <name type="scientific">Klebsormidium nitens</name>
    <name type="common">Green alga</name>
    <name type="synonym">Ulothrix nitens</name>
    <dbReference type="NCBI Taxonomy" id="105231"/>
    <lineage>
        <taxon>Eukaryota</taxon>
        <taxon>Viridiplantae</taxon>
        <taxon>Streptophyta</taxon>
        <taxon>Klebsormidiophyceae</taxon>
        <taxon>Klebsormidiales</taxon>
        <taxon>Klebsormidiaceae</taxon>
        <taxon>Klebsormidium</taxon>
    </lineage>
</organism>
<accession>A0A1Y1I4H2</accession>
<dbReference type="Pfam" id="PF00400">
    <property type="entry name" value="WD40"/>
    <property type="match status" value="1"/>
</dbReference>
<dbReference type="PROSITE" id="PS50294">
    <property type="entry name" value="WD_REPEATS_REGION"/>
    <property type="match status" value="1"/>
</dbReference>
<evidence type="ECO:0000256" key="1">
    <source>
        <dbReference type="ARBA" id="ARBA00022574"/>
    </source>
</evidence>
<dbReference type="InterPro" id="IPR039328">
    <property type="entry name" value="WDR89"/>
</dbReference>
<keyword evidence="6" id="KW-1185">Reference proteome</keyword>
<dbReference type="PANTHER" id="PTHR22889">
    <property type="entry name" value="WD REPEAT-CONTAINING PROTEIN 89"/>
    <property type="match status" value="1"/>
</dbReference>
<gene>
    <name evidence="5" type="ORF">KFL_001320160</name>
</gene>
<dbReference type="SUPFAM" id="SSF50978">
    <property type="entry name" value="WD40 repeat-like"/>
    <property type="match status" value="1"/>
</dbReference>
<evidence type="ECO:0000256" key="3">
    <source>
        <dbReference type="PROSITE-ProRule" id="PRU00221"/>
    </source>
</evidence>
<reference evidence="5 6" key="1">
    <citation type="journal article" date="2014" name="Nat. Commun.">
        <title>Klebsormidium flaccidum genome reveals primary factors for plant terrestrial adaptation.</title>
        <authorList>
            <person name="Hori K."/>
            <person name="Maruyama F."/>
            <person name="Fujisawa T."/>
            <person name="Togashi T."/>
            <person name="Yamamoto N."/>
            <person name="Seo M."/>
            <person name="Sato S."/>
            <person name="Yamada T."/>
            <person name="Mori H."/>
            <person name="Tajima N."/>
            <person name="Moriyama T."/>
            <person name="Ikeuchi M."/>
            <person name="Watanabe M."/>
            <person name="Wada H."/>
            <person name="Kobayashi K."/>
            <person name="Saito M."/>
            <person name="Masuda T."/>
            <person name="Sasaki-Sekimoto Y."/>
            <person name="Mashiguchi K."/>
            <person name="Awai K."/>
            <person name="Shimojima M."/>
            <person name="Masuda S."/>
            <person name="Iwai M."/>
            <person name="Nobusawa T."/>
            <person name="Narise T."/>
            <person name="Kondo S."/>
            <person name="Saito H."/>
            <person name="Sato R."/>
            <person name="Murakawa M."/>
            <person name="Ihara Y."/>
            <person name="Oshima-Yamada Y."/>
            <person name="Ohtaka K."/>
            <person name="Satoh M."/>
            <person name="Sonobe K."/>
            <person name="Ishii M."/>
            <person name="Ohtani R."/>
            <person name="Kanamori-Sato M."/>
            <person name="Honoki R."/>
            <person name="Miyazaki D."/>
            <person name="Mochizuki H."/>
            <person name="Umetsu J."/>
            <person name="Higashi K."/>
            <person name="Shibata D."/>
            <person name="Kamiya Y."/>
            <person name="Sato N."/>
            <person name="Nakamura Y."/>
            <person name="Tabata S."/>
            <person name="Ida S."/>
            <person name="Kurokawa K."/>
            <person name="Ohta H."/>
        </authorList>
    </citation>
    <scope>NUCLEOTIDE SEQUENCE [LARGE SCALE GENOMIC DNA]</scope>
    <source>
        <strain evidence="5 6">NIES-2285</strain>
    </source>
</reference>
<name>A0A1Y1I4H2_KLENI</name>
<keyword evidence="2" id="KW-0677">Repeat</keyword>
<dbReference type="OrthoDB" id="25131at2759"/>
<dbReference type="AlphaFoldDB" id="A0A1Y1I4H2"/>
<sequence length="414" mass="44968">MPHIHFDEEDADAAMDEAPPEAAAPAPQASTSGRKETYAGAGPAMMVPSRTIYTTLGKVEDPDYVFDICTNHEQSAMAASLSTHIVKVYHPASGDFLGQFQGHTDTIHELGFPEPASPHFLVSCSSDGTVREWDLRSFSQVGQYACGPGHELESFSFGGPGENMVAGAGREVVLLWDRRTHAGMGAFEESHMEQVTQVRFHPIHPNKLLSSSVDGLVCVFETGGTLDDEDCMETVLPVNTSVSSFGFYGPQAENVWCLTNIETMSLWNWAEGAQLADFPETRELASRQWQGPPIDYLIQCEYDPSTSQLDLVAGTQDGAVGVFTVDQSNRCSDAAVPRGSLRPAKEVYHGAHESVVRAFCRIREGQSSGLIWTGGEDRKMVGWARGPGDVRPQPAGSSDLVMRTSGPSRRHSPY</sequence>
<keyword evidence="1 3" id="KW-0853">WD repeat</keyword>